<gene>
    <name evidence="3" type="ORF">QYE76_066356</name>
</gene>
<dbReference type="PROSITE" id="PS50822">
    <property type="entry name" value="PIWI"/>
    <property type="match status" value="1"/>
</dbReference>
<dbReference type="InterPro" id="IPR012337">
    <property type="entry name" value="RNaseH-like_sf"/>
</dbReference>
<protein>
    <recommendedName>
        <fullName evidence="2">Piwi domain-containing protein</fullName>
    </recommendedName>
</protein>
<dbReference type="PANTHER" id="PTHR22891">
    <property type="entry name" value="EUKARYOTIC TRANSLATION INITIATION FACTOR 2C"/>
    <property type="match status" value="1"/>
</dbReference>
<evidence type="ECO:0000313" key="3">
    <source>
        <dbReference type="EMBL" id="KAK1648551.1"/>
    </source>
</evidence>
<proteinExistence type="predicted"/>
<dbReference type="GO" id="GO:0003676">
    <property type="term" value="F:nucleic acid binding"/>
    <property type="evidence" value="ECO:0007669"/>
    <property type="project" value="InterPro"/>
</dbReference>
<dbReference type="AlphaFoldDB" id="A0AAD8SBV8"/>
<feature type="region of interest" description="Disordered" evidence="1">
    <location>
        <begin position="1"/>
        <end position="65"/>
    </location>
</feature>
<dbReference type="Proteomes" id="UP001231189">
    <property type="component" value="Unassembled WGS sequence"/>
</dbReference>
<keyword evidence="4" id="KW-1185">Reference proteome</keyword>
<organism evidence="3 4">
    <name type="scientific">Lolium multiflorum</name>
    <name type="common">Italian ryegrass</name>
    <name type="synonym">Lolium perenne subsp. multiflorum</name>
    <dbReference type="NCBI Taxonomy" id="4521"/>
    <lineage>
        <taxon>Eukaryota</taxon>
        <taxon>Viridiplantae</taxon>
        <taxon>Streptophyta</taxon>
        <taxon>Embryophyta</taxon>
        <taxon>Tracheophyta</taxon>
        <taxon>Spermatophyta</taxon>
        <taxon>Magnoliopsida</taxon>
        <taxon>Liliopsida</taxon>
        <taxon>Poales</taxon>
        <taxon>Poaceae</taxon>
        <taxon>BOP clade</taxon>
        <taxon>Pooideae</taxon>
        <taxon>Poodae</taxon>
        <taxon>Poeae</taxon>
        <taxon>Poeae Chloroplast Group 2 (Poeae type)</taxon>
        <taxon>Loliodinae</taxon>
        <taxon>Loliinae</taxon>
        <taxon>Lolium</taxon>
    </lineage>
</organism>
<dbReference type="Pfam" id="PF02171">
    <property type="entry name" value="Piwi"/>
    <property type="match status" value="1"/>
</dbReference>
<dbReference type="EMBL" id="JAUUTY010000004">
    <property type="protein sequence ID" value="KAK1648551.1"/>
    <property type="molecule type" value="Genomic_DNA"/>
</dbReference>
<dbReference type="SUPFAM" id="SSF53098">
    <property type="entry name" value="Ribonuclease H-like"/>
    <property type="match status" value="1"/>
</dbReference>
<evidence type="ECO:0000313" key="4">
    <source>
        <dbReference type="Proteomes" id="UP001231189"/>
    </source>
</evidence>
<evidence type="ECO:0000256" key="1">
    <source>
        <dbReference type="SAM" id="MobiDB-lite"/>
    </source>
</evidence>
<evidence type="ECO:0000259" key="2">
    <source>
        <dbReference type="PROSITE" id="PS50822"/>
    </source>
</evidence>
<dbReference type="SMART" id="SM00950">
    <property type="entry name" value="Piwi"/>
    <property type="match status" value="1"/>
</dbReference>
<name>A0AAD8SBV8_LOLMU</name>
<feature type="domain" description="Piwi" evidence="2">
    <location>
        <begin position="171"/>
        <end position="255"/>
    </location>
</feature>
<dbReference type="InterPro" id="IPR036397">
    <property type="entry name" value="RNaseH_sf"/>
</dbReference>
<accession>A0AAD8SBV8</accession>
<dbReference type="InterPro" id="IPR003165">
    <property type="entry name" value="Piwi"/>
</dbReference>
<sequence length="330" mass="36811">MDSRRRSLAGERIERSRSPDTVEEAWRRNASTPPREPSRGLQVRRAGTCRSRSDAAGGRWYSRPAAQANERRCVREVARRVAATARQGGMGATISQQWEEARRRRGRGGGRGGGLPPCARLIRGGCRREARARRRRAAIAVWRRSRLAAEARRREEAARIAPTSSLTTRGTVVDSKICHPTEFDFFLCSHAGIKGTSRPAHYHVLWDENNFSADALQSLTNNLCYTYARCTRSVSIVPPAYYAHLAAFRARFYMEPDSPDSGSIASTRQAGSSTFRSTRAPGGGVVRPLPALKDSVKRTYQGMAALLVLNQTLRLVRWDAPRSKRPKDYT</sequence>
<feature type="compositionally biased region" description="Basic and acidic residues" evidence="1">
    <location>
        <begin position="1"/>
        <end position="27"/>
    </location>
</feature>
<feature type="compositionally biased region" description="Polar residues" evidence="1">
    <location>
        <begin position="260"/>
        <end position="277"/>
    </location>
</feature>
<comment type="caution">
    <text evidence="3">The sequence shown here is derived from an EMBL/GenBank/DDBJ whole genome shotgun (WGS) entry which is preliminary data.</text>
</comment>
<reference evidence="3" key="1">
    <citation type="submission" date="2023-07" db="EMBL/GenBank/DDBJ databases">
        <title>A chromosome-level genome assembly of Lolium multiflorum.</title>
        <authorList>
            <person name="Chen Y."/>
            <person name="Copetti D."/>
            <person name="Kolliker R."/>
            <person name="Studer B."/>
        </authorList>
    </citation>
    <scope>NUCLEOTIDE SEQUENCE</scope>
    <source>
        <strain evidence="3">02402/16</strain>
        <tissue evidence="3">Leaf</tissue>
    </source>
</reference>
<feature type="region of interest" description="Disordered" evidence="1">
    <location>
        <begin position="259"/>
        <end position="288"/>
    </location>
</feature>
<dbReference type="Gene3D" id="3.30.420.10">
    <property type="entry name" value="Ribonuclease H-like superfamily/Ribonuclease H"/>
    <property type="match status" value="1"/>
</dbReference>